<proteinExistence type="predicted"/>
<evidence type="ECO:0000313" key="3">
    <source>
        <dbReference type="Proteomes" id="UP000236286"/>
    </source>
</evidence>
<evidence type="ECO:0000313" key="2">
    <source>
        <dbReference type="EMBL" id="PNG24771.1"/>
    </source>
</evidence>
<keyword evidence="1" id="KW-0812">Transmembrane</keyword>
<dbReference type="InterPro" id="IPR018687">
    <property type="entry name" value="DUF2177_membr"/>
</dbReference>
<evidence type="ECO:0000256" key="1">
    <source>
        <dbReference type="SAM" id="Phobius"/>
    </source>
</evidence>
<dbReference type="EMBL" id="PDZR01000024">
    <property type="protein sequence ID" value="PNG24771.1"/>
    <property type="molecule type" value="Genomic_DNA"/>
</dbReference>
<feature type="transmembrane region" description="Helical" evidence="1">
    <location>
        <begin position="44"/>
        <end position="63"/>
    </location>
</feature>
<keyword evidence="1" id="KW-1133">Transmembrane helix</keyword>
<feature type="transmembrane region" description="Helical" evidence="1">
    <location>
        <begin position="110"/>
        <end position="131"/>
    </location>
</feature>
<dbReference type="OrthoDB" id="166547at2"/>
<dbReference type="RefSeq" id="WP_102844896.1">
    <property type="nucleotide sequence ID" value="NZ_PDZR01000024.1"/>
</dbReference>
<gene>
    <name evidence="2" type="ORF">CR492_16840</name>
</gene>
<comment type="caution">
    <text evidence="2">The sequence shown here is derived from an EMBL/GenBank/DDBJ whole genome shotgun (WGS) entry which is preliminary data.</text>
</comment>
<keyword evidence="1" id="KW-0472">Membrane</keyword>
<feature type="transmembrane region" description="Helical" evidence="1">
    <location>
        <begin position="5"/>
        <end position="24"/>
    </location>
</feature>
<feature type="transmembrane region" description="Helical" evidence="1">
    <location>
        <begin position="72"/>
        <end position="90"/>
    </location>
</feature>
<dbReference type="Pfam" id="PF09945">
    <property type="entry name" value="DUF2177"/>
    <property type="match status" value="1"/>
</dbReference>
<name>A0A2J7TDC6_METSI</name>
<reference evidence="2 3" key="1">
    <citation type="submission" date="2017-10" db="EMBL/GenBank/DDBJ databases">
        <title>Genome announcement of Methylocella silvestris TVC from permafrost.</title>
        <authorList>
            <person name="Wang J."/>
            <person name="Geng K."/>
            <person name="Ul-Haque F."/>
            <person name="Crombie A.T."/>
            <person name="Street L.E."/>
            <person name="Wookey P.A."/>
            <person name="Murrell J.C."/>
            <person name="Pratscher J."/>
        </authorList>
    </citation>
    <scope>NUCLEOTIDE SEQUENCE [LARGE SCALE GENOMIC DNA]</scope>
    <source>
        <strain evidence="2 3">TVC</strain>
    </source>
</reference>
<dbReference type="Proteomes" id="UP000236286">
    <property type="component" value="Unassembled WGS sequence"/>
</dbReference>
<protein>
    <recommendedName>
        <fullName evidence="4">DUF2177 domain-containing protein</fullName>
    </recommendedName>
</protein>
<accession>A0A2J7TDC6</accession>
<dbReference type="AlphaFoldDB" id="A0A2J7TDC6"/>
<organism evidence="2 3">
    <name type="scientific">Methylocella silvestris</name>
    <dbReference type="NCBI Taxonomy" id="199596"/>
    <lineage>
        <taxon>Bacteria</taxon>
        <taxon>Pseudomonadati</taxon>
        <taxon>Pseudomonadota</taxon>
        <taxon>Alphaproteobacteria</taxon>
        <taxon>Hyphomicrobiales</taxon>
        <taxon>Beijerinckiaceae</taxon>
        <taxon>Methylocella</taxon>
    </lineage>
</organism>
<sequence>MRYVIAYASTAVVFLGLDFVWLSLMGDRLYRATLQDVLRPGFDAPPALIFYALFVAGVVIFAVSPALTSGRLSTAATYGALFGFFCYATYDLTSQATVRNWTWTLSLIDMTWGAILTATAASAGFLITRALHA</sequence>
<evidence type="ECO:0008006" key="4">
    <source>
        <dbReference type="Google" id="ProtNLM"/>
    </source>
</evidence>